<keyword evidence="1 4" id="KW-0963">Cytoplasm</keyword>
<name>A0ABS8C8J7_9BURK</name>
<keyword evidence="3 4" id="KW-0012">Acyltransferase</keyword>
<evidence type="ECO:0000256" key="4">
    <source>
        <dbReference type="HAMAP-Rule" id="MF_00688"/>
    </source>
</evidence>
<evidence type="ECO:0000256" key="1">
    <source>
        <dbReference type="ARBA" id="ARBA00022490"/>
    </source>
</evidence>
<dbReference type="EC" id="2.3.2.6" evidence="4"/>
<evidence type="ECO:0000256" key="2">
    <source>
        <dbReference type="ARBA" id="ARBA00022679"/>
    </source>
</evidence>
<dbReference type="Gene3D" id="3.40.630.70">
    <property type="entry name" value="Leucyl/phenylalanyl-tRNA-protein transferase, C-terminal domain"/>
    <property type="match status" value="1"/>
</dbReference>
<comment type="caution">
    <text evidence="6">The sequence shown here is derived from an EMBL/GenBank/DDBJ whole genome shotgun (WGS) entry which is preliminary data.</text>
</comment>
<dbReference type="InterPro" id="IPR016181">
    <property type="entry name" value="Acyl_CoA_acyltransferase"/>
</dbReference>
<dbReference type="InterPro" id="IPR042203">
    <property type="entry name" value="Leu/Phe-tRNA_Trfase_C"/>
</dbReference>
<dbReference type="PANTHER" id="PTHR30098">
    <property type="entry name" value="LEUCYL/PHENYLALANYL-TRNA--PROTEIN TRANSFERASE"/>
    <property type="match status" value="1"/>
</dbReference>
<comment type="subcellular location">
    <subcellularLocation>
        <location evidence="4">Cytoplasm</location>
    </subcellularLocation>
</comment>
<evidence type="ECO:0000313" key="6">
    <source>
        <dbReference type="EMBL" id="MCB5362179.1"/>
    </source>
</evidence>
<keyword evidence="7" id="KW-1185">Reference proteome</keyword>
<dbReference type="NCBIfam" id="TIGR00667">
    <property type="entry name" value="aat"/>
    <property type="match status" value="1"/>
</dbReference>
<dbReference type="RefSeq" id="WP_226952405.1">
    <property type="nucleotide sequence ID" value="NZ_JACDXW010000001.1"/>
</dbReference>
<evidence type="ECO:0000256" key="3">
    <source>
        <dbReference type="ARBA" id="ARBA00023315"/>
    </source>
</evidence>
<dbReference type="HAMAP" id="MF_00688">
    <property type="entry name" value="Leu_Phe_trans"/>
    <property type="match status" value="1"/>
</dbReference>
<keyword evidence="2 4" id="KW-0808">Transferase</keyword>
<dbReference type="SUPFAM" id="SSF55729">
    <property type="entry name" value="Acyl-CoA N-acyltransferases (Nat)"/>
    <property type="match status" value="1"/>
</dbReference>
<comment type="catalytic activity">
    <reaction evidence="4">
        <text>N-terminal L-lysyl-[protein] + L-leucyl-tRNA(Leu) = N-terminal L-leucyl-L-lysyl-[protein] + tRNA(Leu) + H(+)</text>
        <dbReference type="Rhea" id="RHEA:12340"/>
        <dbReference type="Rhea" id="RHEA-COMP:9613"/>
        <dbReference type="Rhea" id="RHEA-COMP:9622"/>
        <dbReference type="Rhea" id="RHEA-COMP:12670"/>
        <dbReference type="Rhea" id="RHEA-COMP:12671"/>
        <dbReference type="ChEBI" id="CHEBI:15378"/>
        <dbReference type="ChEBI" id="CHEBI:65249"/>
        <dbReference type="ChEBI" id="CHEBI:78442"/>
        <dbReference type="ChEBI" id="CHEBI:78494"/>
        <dbReference type="ChEBI" id="CHEBI:133043"/>
        <dbReference type="EC" id="2.3.2.6"/>
    </reaction>
</comment>
<comment type="similarity">
    <text evidence="4">Belongs to the L/F-transferase family.</text>
</comment>
<sequence length="273" mass="30104">MKPAVWVAPGEPLPDPRQAGPEGLVAVGMDLSTERLREAYAQGLFPWFNEGDPVLWWSPDPRMVLACADFKVSRSLGKKLRQLERNESLSCPALRVTTNLAFTEVMRACAGPRKGANGTWILPPLQQVYTDWHELGYVHSIETWQEGELVGGLYGVCLGRMFFGESMFSRATDASKIALAYLVNFLRRNGVTHIDCQQETSHLASLGAQPLGRDDFLSFIKGAINQAGFSWGRGVLYQDGRLLENKTEICAPLRGAGGSRHAVQFAHGKSQID</sequence>
<dbReference type="PANTHER" id="PTHR30098:SF2">
    <property type="entry name" value="LEUCYL_PHENYLALANYL-TRNA--PROTEIN TRANSFERASE"/>
    <property type="match status" value="1"/>
</dbReference>
<dbReference type="Gene3D" id="3.30.70.3550">
    <property type="entry name" value="Leucyl/phenylalanyl-tRNA-protein transferase, N-terminal domain"/>
    <property type="match status" value="1"/>
</dbReference>
<comment type="catalytic activity">
    <reaction evidence="4">
        <text>N-terminal L-arginyl-[protein] + L-leucyl-tRNA(Leu) = N-terminal L-leucyl-L-arginyl-[protein] + tRNA(Leu) + H(+)</text>
        <dbReference type="Rhea" id="RHEA:50416"/>
        <dbReference type="Rhea" id="RHEA-COMP:9613"/>
        <dbReference type="Rhea" id="RHEA-COMP:9622"/>
        <dbReference type="Rhea" id="RHEA-COMP:12672"/>
        <dbReference type="Rhea" id="RHEA-COMP:12673"/>
        <dbReference type="ChEBI" id="CHEBI:15378"/>
        <dbReference type="ChEBI" id="CHEBI:64719"/>
        <dbReference type="ChEBI" id="CHEBI:78442"/>
        <dbReference type="ChEBI" id="CHEBI:78494"/>
        <dbReference type="ChEBI" id="CHEBI:133044"/>
        <dbReference type="EC" id="2.3.2.6"/>
    </reaction>
</comment>
<feature type="region of interest" description="Disordered" evidence="5">
    <location>
        <begin position="1"/>
        <end position="20"/>
    </location>
</feature>
<gene>
    <name evidence="4" type="primary">aat</name>
    <name evidence="6" type="ORF">H0484_00180</name>
</gene>
<proteinExistence type="inferred from homology"/>
<dbReference type="Pfam" id="PF03588">
    <property type="entry name" value="Leu_Phe_trans"/>
    <property type="match status" value="1"/>
</dbReference>
<reference evidence="6 7" key="1">
    <citation type="submission" date="2020-07" db="EMBL/GenBank/DDBJ databases">
        <title>Pusillimonas sp. nov., isolated from poultry manure in Taiwan.</title>
        <authorList>
            <person name="Lin S.-Y."/>
            <person name="Tang Y.-S."/>
            <person name="Young C.-C."/>
        </authorList>
    </citation>
    <scope>NUCLEOTIDE SEQUENCE [LARGE SCALE GENOMIC DNA]</scope>
    <source>
        <strain evidence="6 7">CC-YST705</strain>
    </source>
</reference>
<evidence type="ECO:0000256" key="5">
    <source>
        <dbReference type="SAM" id="MobiDB-lite"/>
    </source>
</evidence>
<dbReference type="Proteomes" id="UP000776983">
    <property type="component" value="Unassembled WGS sequence"/>
</dbReference>
<accession>A0ABS8C8J7</accession>
<evidence type="ECO:0000313" key="7">
    <source>
        <dbReference type="Proteomes" id="UP000776983"/>
    </source>
</evidence>
<organism evidence="6 7">
    <name type="scientific">Mesopusillimonas faecipullorum</name>
    <dbReference type="NCBI Taxonomy" id="2755040"/>
    <lineage>
        <taxon>Bacteria</taxon>
        <taxon>Pseudomonadati</taxon>
        <taxon>Pseudomonadota</taxon>
        <taxon>Betaproteobacteria</taxon>
        <taxon>Burkholderiales</taxon>
        <taxon>Alcaligenaceae</taxon>
        <taxon>Mesopusillimonas</taxon>
    </lineage>
</organism>
<dbReference type="InterPro" id="IPR042221">
    <property type="entry name" value="Leu/Phe-tRNA_Trfase_N"/>
</dbReference>
<dbReference type="InterPro" id="IPR004616">
    <property type="entry name" value="Leu/Phe-tRNA_Trfase"/>
</dbReference>
<comment type="catalytic activity">
    <reaction evidence="4">
        <text>L-phenylalanyl-tRNA(Phe) + an N-terminal L-alpha-aminoacyl-[protein] = an N-terminal L-phenylalanyl-L-alpha-aminoacyl-[protein] + tRNA(Phe)</text>
        <dbReference type="Rhea" id="RHEA:43632"/>
        <dbReference type="Rhea" id="RHEA-COMP:9668"/>
        <dbReference type="Rhea" id="RHEA-COMP:9699"/>
        <dbReference type="Rhea" id="RHEA-COMP:10636"/>
        <dbReference type="Rhea" id="RHEA-COMP:10637"/>
        <dbReference type="ChEBI" id="CHEBI:78442"/>
        <dbReference type="ChEBI" id="CHEBI:78531"/>
        <dbReference type="ChEBI" id="CHEBI:78597"/>
        <dbReference type="ChEBI" id="CHEBI:83561"/>
        <dbReference type="EC" id="2.3.2.6"/>
    </reaction>
</comment>
<dbReference type="GO" id="GO:0008914">
    <property type="term" value="F:leucyl-tRNA--protein transferase activity"/>
    <property type="evidence" value="ECO:0007669"/>
    <property type="project" value="UniProtKB-EC"/>
</dbReference>
<comment type="function">
    <text evidence="4">Functions in the N-end rule pathway of protein degradation where it conjugates Leu, Phe and, less efficiently, Met from aminoacyl-tRNAs to the N-termini of proteins containing an N-terminal arginine or lysine.</text>
</comment>
<protein>
    <recommendedName>
        <fullName evidence="4">Leucyl/phenylalanyl-tRNA--protein transferase</fullName>
        <ecNumber evidence="4">2.3.2.6</ecNumber>
    </recommendedName>
    <alternativeName>
        <fullName evidence="4">L/F-transferase</fullName>
    </alternativeName>
    <alternativeName>
        <fullName evidence="4">Leucyltransferase</fullName>
    </alternativeName>
    <alternativeName>
        <fullName evidence="4">Phenyalanyltransferase</fullName>
    </alternativeName>
</protein>
<dbReference type="EMBL" id="JACDXW010000001">
    <property type="protein sequence ID" value="MCB5362179.1"/>
    <property type="molecule type" value="Genomic_DNA"/>
</dbReference>